<evidence type="ECO:0000313" key="15">
    <source>
        <dbReference type="Proteomes" id="UP000252585"/>
    </source>
</evidence>
<dbReference type="PANTHER" id="PTHR11136:SF0">
    <property type="entry name" value="DIHYDROFOLATE SYNTHETASE-RELATED"/>
    <property type="match status" value="1"/>
</dbReference>
<evidence type="ECO:0000259" key="12">
    <source>
        <dbReference type="Pfam" id="PF02875"/>
    </source>
</evidence>
<keyword evidence="6 11" id="KW-0547">Nucleotide-binding</keyword>
<comment type="caution">
    <text evidence="14">The sequence shown here is derived from an EMBL/GenBank/DDBJ whole genome shotgun (WGS) entry which is preliminary data.</text>
</comment>
<dbReference type="InterPro" id="IPR036615">
    <property type="entry name" value="Mur_ligase_C_dom_sf"/>
</dbReference>
<dbReference type="EMBL" id="QPJJ01000009">
    <property type="protein sequence ID" value="RCW66389.1"/>
    <property type="molecule type" value="Genomic_DNA"/>
</dbReference>
<dbReference type="NCBIfam" id="TIGR01499">
    <property type="entry name" value="folC"/>
    <property type="match status" value="1"/>
</dbReference>
<evidence type="ECO:0000256" key="5">
    <source>
        <dbReference type="ARBA" id="ARBA00022723"/>
    </source>
</evidence>
<name>A0A368XFH9_9BACI</name>
<dbReference type="InterPro" id="IPR004101">
    <property type="entry name" value="Mur_ligase_C"/>
</dbReference>
<dbReference type="EC" id="6.3.2.17" evidence="3"/>
<accession>A0A368XFH9</accession>
<evidence type="ECO:0000256" key="4">
    <source>
        <dbReference type="ARBA" id="ARBA00022598"/>
    </source>
</evidence>
<dbReference type="InterPro" id="IPR001645">
    <property type="entry name" value="Folylpolyglutamate_synth"/>
</dbReference>
<keyword evidence="15" id="KW-1185">Reference proteome</keyword>
<organism evidence="14 15">
    <name type="scientific">Saliterribacillus persicus</name>
    <dbReference type="NCBI Taxonomy" id="930114"/>
    <lineage>
        <taxon>Bacteria</taxon>
        <taxon>Bacillati</taxon>
        <taxon>Bacillota</taxon>
        <taxon>Bacilli</taxon>
        <taxon>Bacillales</taxon>
        <taxon>Bacillaceae</taxon>
        <taxon>Saliterribacillus</taxon>
    </lineage>
</organism>
<evidence type="ECO:0000256" key="1">
    <source>
        <dbReference type="ARBA" id="ARBA00001946"/>
    </source>
</evidence>
<evidence type="ECO:0000256" key="3">
    <source>
        <dbReference type="ARBA" id="ARBA00013025"/>
    </source>
</evidence>
<dbReference type="AlphaFoldDB" id="A0A368XFH9"/>
<comment type="catalytic activity">
    <reaction evidence="10">
        <text>(6S)-5,6,7,8-tetrahydrofolyl-(gamma-L-Glu)(n) + L-glutamate + ATP = (6S)-5,6,7,8-tetrahydrofolyl-(gamma-L-Glu)(n+1) + ADP + phosphate + H(+)</text>
        <dbReference type="Rhea" id="RHEA:10580"/>
        <dbReference type="Rhea" id="RHEA-COMP:14738"/>
        <dbReference type="Rhea" id="RHEA-COMP:14740"/>
        <dbReference type="ChEBI" id="CHEBI:15378"/>
        <dbReference type="ChEBI" id="CHEBI:29985"/>
        <dbReference type="ChEBI" id="CHEBI:30616"/>
        <dbReference type="ChEBI" id="CHEBI:43474"/>
        <dbReference type="ChEBI" id="CHEBI:141005"/>
        <dbReference type="ChEBI" id="CHEBI:456216"/>
        <dbReference type="EC" id="6.3.2.17"/>
    </reaction>
</comment>
<dbReference type="Pfam" id="PF08245">
    <property type="entry name" value="Mur_ligase_M"/>
    <property type="match status" value="1"/>
</dbReference>
<dbReference type="Pfam" id="PF02875">
    <property type="entry name" value="Mur_ligase_C"/>
    <property type="match status" value="1"/>
</dbReference>
<evidence type="ECO:0000256" key="11">
    <source>
        <dbReference type="PIRNR" id="PIRNR001563"/>
    </source>
</evidence>
<feature type="domain" description="Mur ligase central" evidence="13">
    <location>
        <begin position="133"/>
        <end position="266"/>
    </location>
</feature>
<keyword evidence="4 11" id="KW-0436">Ligase</keyword>
<gene>
    <name evidence="14" type="ORF">DFR57_109110</name>
</gene>
<dbReference type="RefSeq" id="WP_114353369.1">
    <property type="nucleotide sequence ID" value="NZ_QPJJ01000009.1"/>
</dbReference>
<sequence length="418" mass="46881">MFQYVHEIDHFLDSRANLGIKPGLDRMYFLLEAQKHPENRLKAIHIAGTNGKGSTLTYIESVLSTSHYKVGTFTSPSMSTRNDMIKINGTPLFDKDFLKYFNQLSESIEQLDKVGDSPSSFEIIVAIAIGYLADHADITILEAGMGGREDATNCITPILSVITTIGFDHTSFLGDTLEKIASHKAGIIKENIPVVIGKVPKEAIDVIRSEAEKKNAPVTEFGKDFSMEAKLETGRFTFRSDHHVLNLQTKMNGQHQLENASLAVMAVLKLNLNIASTDIIKGIQSAQLLGRFEKIHEDPEIIIDAAHNTEGVIAFLETVKKFYPNRKKQVIFAVYKDKPISQMLEKIESVFQEIAFTTFDHPRACNAERLYEMSKLERKSFNKNWEKLIDDMVSDGEAPLTFIVGSLEFVALVRRKLV</sequence>
<dbReference type="SUPFAM" id="SSF53244">
    <property type="entry name" value="MurD-like peptide ligases, peptide-binding domain"/>
    <property type="match status" value="1"/>
</dbReference>
<dbReference type="GO" id="GO:0004326">
    <property type="term" value="F:tetrahydrofolylpolyglutamate synthase activity"/>
    <property type="evidence" value="ECO:0007669"/>
    <property type="project" value="UniProtKB-EC"/>
</dbReference>
<dbReference type="Proteomes" id="UP000252585">
    <property type="component" value="Unassembled WGS sequence"/>
</dbReference>
<dbReference type="OrthoDB" id="9809356at2"/>
<dbReference type="Gene3D" id="3.90.190.20">
    <property type="entry name" value="Mur ligase, C-terminal domain"/>
    <property type="match status" value="1"/>
</dbReference>
<evidence type="ECO:0000256" key="2">
    <source>
        <dbReference type="ARBA" id="ARBA00008276"/>
    </source>
</evidence>
<dbReference type="FunFam" id="3.40.1190.10:FF:000011">
    <property type="entry name" value="Folylpolyglutamate synthase/dihydrofolate synthase"/>
    <property type="match status" value="1"/>
</dbReference>
<dbReference type="InterPro" id="IPR036565">
    <property type="entry name" value="Mur-like_cat_sf"/>
</dbReference>
<keyword evidence="8" id="KW-0460">Magnesium</keyword>
<comment type="similarity">
    <text evidence="2 11">Belongs to the folylpolyglutamate synthase family.</text>
</comment>
<dbReference type="GO" id="GO:0046872">
    <property type="term" value="F:metal ion binding"/>
    <property type="evidence" value="ECO:0007669"/>
    <property type="project" value="UniProtKB-KW"/>
</dbReference>
<dbReference type="PIRSF" id="PIRSF001563">
    <property type="entry name" value="Folylpolyglu_synth"/>
    <property type="match status" value="1"/>
</dbReference>
<dbReference type="SUPFAM" id="SSF53623">
    <property type="entry name" value="MurD-like peptide ligases, catalytic domain"/>
    <property type="match status" value="1"/>
</dbReference>
<evidence type="ECO:0000256" key="8">
    <source>
        <dbReference type="ARBA" id="ARBA00022842"/>
    </source>
</evidence>
<protein>
    <recommendedName>
        <fullName evidence="3">tetrahydrofolate synthase</fullName>
        <ecNumber evidence="3">6.3.2.17</ecNumber>
    </recommendedName>
    <alternativeName>
        <fullName evidence="9">Tetrahydrofolylpolyglutamate synthase</fullName>
    </alternativeName>
</protein>
<evidence type="ECO:0000259" key="13">
    <source>
        <dbReference type="Pfam" id="PF08245"/>
    </source>
</evidence>
<evidence type="ECO:0000313" key="14">
    <source>
        <dbReference type="EMBL" id="RCW66389.1"/>
    </source>
</evidence>
<evidence type="ECO:0000256" key="10">
    <source>
        <dbReference type="ARBA" id="ARBA00047493"/>
    </source>
</evidence>
<keyword evidence="7 11" id="KW-0067">ATP-binding</keyword>
<comment type="cofactor">
    <cofactor evidence="1">
        <name>Mg(2+)</name>
        <dbReference type="ChEBI" id="CHEBI:18420"/>
    </cofactor>
</comment>
<reference evidence="14 15" key="1">
    <citation type="submission" date="2018-07" db="EMBL/GenBank/DDBJ databases">
        <title>Genomic Encyclopedia of Type Strains, Phase IV (KMG-IV): sequencing the most valuable type-strain genomes for metagenomic binning, comparative biology and taxonomic classification.</title>
        <authorList>
            <person name="Goeker M."/>
        </authorList>
    </citation>
    <scope>NUCLEOTIDE SEQUENCE [LARGE SCALE GENOMIC DNA]</scope>
    <source>
        <strain evidence="14 15">DSM 27696</strain>
    </source>
</reference>
<evidence type="ECO:0000256" key="7">
    <source>
        <dbReference type="ARBA" id="ARBA00022840"/>
    </source>
</evidence>
<dbReference type="PANTHER" id="PTHR11136">
    <property type="entry name" value="FOLYLPOLYGLUTAMATE SYNTHASE-RELATED"/>
    <property type="match status" value="1"/>
</dbReference>
<dbReference type="Gene3D" id="3.40.1190.10">
    <property type="entry name" value="Mur-like, catalytic domain"/>
    <property type="match status" value="1"/>
</dbReference>
<proteinExistence type="inferred from homology"/>
<dbReference type="GO" id="GO:0008841">
    <property type="term" value="F:dihydrofolate synthase activity"/>
    <property type="evidence" value="ECO:0007669"/>
    <property type="project" value="TreeGrafter"/>
</dbReference>
<evidence type="ECO:0000256" key="6">
    <source>
        <dbReference type="ARBA" id="ARBA00022741"/>
    </source>
</evidence>
<keyword evidence="5" id="KW-0479">Metal-binding</keyword>
<dbReference type="GO" id="GO:0005737">
    <property type="term" value="C:cytoplasm"/>
    <property type="evidence" value="ECO:0007669"/>
    <property type="project" value="TreeGrafter"/>
</dbReference>
<evidence type="ECO:0000256" key="9">
    <source>
        <dbReference type="ARBA" id="ARBA00030592"/>
    </source>
</evidence>
<feature type="domain" description="Mur ligase C-terminal" evidence="12">
    <location>
        <begin position="290"/>
        <end position="392"/>
    </location>
</feature>
<dbReference type="InterPro" id="IPR013221">
    <property type="entry name" value="Mur_ligase_cen"/>
</dbReference>
<dbReference type="GO" id="GO:0005524">
    <property type="term" value="F:ATP binding"/>
    <property type="evidence" value="ECO:0007669"/>
    <property type="project" value="UniProtKB-KW"/>
</dbReference>